<protein>
    <submittedName>
        <fullName evidence="1">Uncharacterized protein</fullName>
    </submittedName>
</protein>
<sequence length="135" mass="15394">MEFLADAFSFTFLSGALWLMSESTGTFMVFCFSFGGPRVKSKTCLTLSFSRIKLPQNRRDLRLKHMLKEIAQFWQAGQEAILEFGEQNIWAAYDILELFCGFVLAHELQFLMVRSSVTNAKRQTASLSSDAFLRA</sequence>
<proteinExistence type="predicted"/>
<gene>
    <name evidence="1" type="ORF">MANES_06G067300v8</name>
</gene>
<evidence type="ECO:0000313" key="2">
    <source>
        <dbReference type="Proteomes" id="UP000091857"/>
    </source>
</evidence>
<name>A0ACB7HJ96_MANES</name>
<keyword evidence="2" id="KW-1185">Reference proteome</keyword>
<dbReference type="Proteomes" id="UP000091857">
    <property type="component" value="Chromosome 6"/>
</dbReference>
<comment type="caution">
    <text evidence="1">The sequence shown here is derived from an EMBL/GenBank/DDBJ whole genome shotgun (WGS) entry which is preliminary data.</text>
</comment>
<evidence type="ECO:0000313" key="1">
    <source>
        <dbReference type="EMBL" id="KAG8652246.1"/>
    </source>
</evidence>
<dbReference type="EMBL" id="CM004392">
    <property type="protein sequence ID" value="KAG8652246.1"/>
    <property type="molecule type" value="Genomic_DNA"/>
</dbReference>
<reference evidence="2" key="1">
    <citation type="journal article" date="2016" name="Nat. Biotechnol.">
        <title>Sequencing wild and cultivated cassava and related species reveals extensive interspecific hybridization and genetic diversity.</title>
        <authorList>
            <person name="Bredeson J.V."/>
            <person name="Lyons J.B."/>
            <person name="Prochnik S.E."/>
            <person name="Wu G.A."/>
            <person name="Ha C.M."/>
            <person name="Edsinger-Gonzales E."/>
            <person name="Grimwood J."/>
            <person name="Schmutz J."/>
            <person name="Rabbi I.Y."/>
            <person name="Egesi C."/>
            <person name="Nauluvula P."/>
            <person name="Lebot V."/>
            <person name="Ndunguru J."/>
            <person name="Mkamilo G."/>
            <person name="Bart R.S."/>
            <person name="Setter T.L."/>
            <person name="Gleadow R.M."/>
            <person name="Kulakow P."/>
            <person name="Ferguson M.E."/>
            <person name="Rounsley S."/>
            <person name="Rokhsar D.S."/>
        </authorList>
    </citation>
    <scope>NUCLEOTIDE SEQUENCE [LARGE SCALE GENOMIC DNA]</scope>
    <source>
        <strain evidence="2">cv. AM560-2</strain>
    </source>
</reference>
<accession>A0ACB7HJ96</accession>
<organism evidence="1 2">
    <name type="scientific">Manihot esculenta</name>
    <name type="common">Cassava</name>
    <name type="synonym">Jatropha manihot</name>
    <dbReference type="NCBI Taxonomy" id="3983"/>
    <lineage>
        <taxon>Eukaryota</taxon>
        <taxon>Viridiplantae</taxon>
        <taxon>Streptophyta</taxon>
        <taxon>Embryophyta</taxon>
        <taxon>Tracheophyta</taxon>
        <taxon>Spermatophyta</taxon>
        <taxon>Magnoliopsida</taxon>
        <taxon>eudicotyledons</taxon>
        <taxon>Gunneridae</taxon>
        <taxon>Pentapetalae</taxon>
        <taxon>rosids</taxon>
        <taxon>fabids</taxon>
        <taxon>Malpighiales</taxon>
        <taxon>Euphorbiaceae</taxon>
        <taxon>Crotonoideae</taxon>
        <taxon>Manihoteae</taxon>
        <taxon>Manihot</taxon>
    </lineage>
</organism>